<dbReference type="PANTHER" id="PTHR15503">
    <property type="entry name" value="LDOC1 RELATED"/>
    <property type="match status" value="1"/>
</dbReference>
<dbReference type="PANTHER" id="PTHR15503:SF39">
    <property type="entry name" value="RETROTRANSPOSON-LIKE PROTEIN 1"/>
    <property type="match status" value="1"/>
</dbReference>
<keyword evidence="3" id="KW-1185">Reference proteome</keyword>
<proteinExistence type="predicted"/>
<sequence length="200" mass="21826">MDGARPVDLVTVLQNLHTQVATLQGQVQALRVAPAAAPAQRAPLIPSPERSRGERGALRGFVSECRLMFATCAADFPTPRSQVCFMVSLLVVGPALSWVTLNLEADHPLLGNLDNFIAALEGMFGEPNRAQAAEMALQNLQQGARPVTEYTSEFRRGAANTLWNEAACRFHFHQGLHPRIKDELLRVPPPPSPDGLYHVC</sequence>
<evidence type="ECO:0000313" key="2">
    <source>
        <dbReference type="EMBL" id="CAI5797197.1"/>
    </source>
</evidence>
<evidence type="ECO:0000259" key="1">
    <source>
        <dbReference type="Pfam" id="PF03732"/>
    </source>
</evidence>
<reference evidence="2" key="1">
    <citation type="submission" date="2022-12" db="EMBL/GenBank/DDBJ databases">
        <authorList>
            <person name="Alioto T."/>
            <person name="Alioto T."/>
            <person name="Gomez Garrido J."/>
        </authorList>
    </citation>
    <scope>NUCLEOTIDE SEQUENCE</scope>
</reference>
<dbReference type="Proteomes" id="UP001178461">
    <property type="component" value="Chromosome 16"/>
</dbReference>
<dbReference type="InterPro" id="IPR005162">
    <property type="entry name" value="Retrotrans_gag_dom"/>
</dbReference>
<dbReference type="EMBL" id="OX395143">
    <property type="protein sequence ID" value="CAI5797197.1"/>
    <property type="molecule type" value="Genomic_DNA"/>
</dbReference>
<accession>A0AA35PUF5</accession>
<evidence type="ECO:0000313" key="3">
    <source>
        <dbReference type="Proteomes" id="UP001178461"/>
    </source>
</evidence>
<protein>
    <recommendedName>
        <fullName evidence="1">Retrotransposon gag domain-containing protein</fullName>
    </recommendedName>
</protein>
<dbReference type="InterPro" id="IPR032567">
    <property type="entry name" value="RTL1-rel"/>
</dbReference>
<organism evidence="2 3">
    <name type="scientific">Podarcis lilfordi</name>
    <name type="common">Lilford's wall lizard</name>
    <dbReference type="NCBI Taxonomy" id="74358"/>
    <lineage>
        <taxon>Eukaryota</taxon>
        <taxon>Metazoa</taxon>
        <taxon>Chordata</taxon>
        <taxon>Craniata</taxon>
        <taxon>Vertebrata</taxon>
        <taxon>Euteleostomi</taxon>
        <taxon>Lepidosauria</taxon>
        <taxon>Squamata</taxon>
        <taxon>Bifurcata</taxon>
        <taxon>Unidentata</taxon>
        <taxon>Episquamata</taxon>
        <taxon>Laterata</taxon>
        <taxon>Lacertibaenia</taxon>
        <taxon>Lacertidae</taxon>
        <taxon>Podarcis</taxon>
    </lineage>
</organism>
<dbReference type="AlphaFoldDB" id="A0AA35PUF5"/>
<gene>
    <name evidence="2" type="ORF">PODLI_1B024084</name>
</gene>
<name>A0AA35PUF5_9SAUR</name>
<feature type="domain" description="Retrotransposon gag" evidence="1">
    <location>
        <begin position="87"/>
        <end position="177"/>
    </location>
</feature>
<dbReference type="Pfam" id="PF03732">
    <property type="entry name" value="Retrotrans_gag"/>
    <property type="match status" value="1"/>
</dbReference>